<evidence type="ECO:0000256" key="1">
    <source>
        <dbReference type="ARBA" id="ARBA00008455"/>
    </source>
</evidence>
<dbReference type="Pfam" id="PF08246">
    <property type="entry name" value="Inhibitor_I29"/>
    <property type="match status" value="1"/>
</dbReference>
<keyword evidence="2" id="KW-0645">Protease</keyword>
<dbReference type="GO" id="GO:0006508">
    <property type="term" value="P:proteolysis"/>
    <property type="evidence" value="ECO:0007669"/>
    <property type="project" value="UniProtKB-KW"/>
</dbReference>
<dbReference type="InterPro" id="IPR025661">
    <property type="entry name" value="Pept_asp_AS"/>
</dbReference>
<dbReference type="PROSITE" id="PS00639">
    <property type="entry name" value="THIOL_PROTEASE_HIS"/>
    <property type="match status" value="1"/>
</dbReference>
<evidence type="ECO:0000256" key="5">
    <source>
        <dbReference type="ARBA" id="ARBA00022807"/>
    </source>
</evidence>
<keyword evidence="3 7" id="KW-0732">Signal</keyword>
<feature type="chain" id="PRO_5012678326" evidence="7">
    <location>
        <begin position="16"/>
        <end position="340"/>
    </location>
</feature>
<dbReference type="PROSITE" id="PS00640">
    <property type="entry name" value="THIOL_PROTEASE_ASN"/>
    <property type="match status" value="1"/>
</dbReference>
<keyword evidence="4" id="KW-0378">Hydrolase</keyword>
<reference evidence="10" key="1">
    <citation type="submission" date="2015-10" db="EMBL/GenBank/DDBJ databases">
        <authorList>
            <person name="Gilbert D.G."/>
        </authorList>
    </citation>
    <scope>NUCLEOTIDE SEQUENCE</scope>
    <source>
        <tissue evidence="10">Leaf</tissue>
    </source>
</reference>
<dbReference type="InterPro" id="IPR013128">
    <property type="entry name" value="Peptidase_C1A"/>
</dbReference>
<dbReference type="PROSITE" id="PS00139">
    <property type="entry name" value="THIOL_PROTEASE_CYS"/>
    <property type="match status" value="1"/>
</dbReference>
<feature type="domain" description="Peptidase C1A papain C-terminal" evidence="8">
    <location>
        <begin position="129"/>
        <end position="339"/>
    </location>
</feature>
<name>A0A165EL94_CALPC</name>
<feature type="signal peptide" evidence="7">
    <location>
        <begin position="1"/>
        <end position="15"/>
    </location>
</feature>
<evidence type="ECO:0000256" key="6">
    <source>
        <dbReference type="ARBA" id="ARBA00023157"/>
    </source>
</evidence>
<dbReference type="InterPro" id="IPR013201">
    <property type="entry name" value="Prot_inhib_I29"/>
</dbReference>
<feature type="domain" description="Cathepsin propeptide inhibitor" evidence="9">
    <location>
        <begin position="33"/>
        <end position="93"/>
    </location>
</feature>
<dbReference type="SMART" id="SM00848">
    <property type="entry name" value="Inhibitor_I29"/>
    <property type="match status" value="1"/>
</dbReference>
<evidence type="ECO:0000259" key="9">
    <source>
        <dbReference type="SMART" id="SM00848"/>
    </source>
</evidence>
<evidence type="ECO:0000259" key="8">
    <source>
        <dbReference type="SMART" id="SM00645"/>
    </source>
</evidence>
<dbReference type="InterPro" id="IPR000668">
    <property type="entry name" value="Peptidase_C1A_C"/>
</dbReference>
<dbReference type="SUPFAM" id="SSF54001">
    <property type="entry name" value="Cysteine proteinases"/>
    <property type="match status" value="1"/>
</dbReference>
<dbReference type="InterPro" id="IPR000169">
    <property type="entry name" value="Pept_cys_AS"/>
</dbReference>
<dbReference type="InterPro" id="IPR038765">
    <property type="entry name" value="Papain-like_cys_pep_sf"/>
</dbReference>
<dbReference type="PANTHER" id="PTHR12411">
    <property type="entry name" value="CYSTEINE PROTEASE FAMILY C1-RELATED"/>
    <property type="match status" value="1"/>
</dbReference>
<accession>A0A165EL94</accession>
<dbReference type="Gene3D" id="3.90.70.10">
    <property type="entry name" value="Cysteine proteinases"/>
    <property type="match status" value="1"/>
</dbReference>
<dbReference type="EMBL" id="KT952323">
    <property type="protein sequence ID" value="AMY15659.1"/>
    <property type="molecule type" value="mRNA"/>
</dbReference>
<dbReference type="InterPro" id="IPR039417">
    <property type="entry name" value="Peptidase_C1A_papain-like"/>
</dbReference>
<dbReference type="CDD" id="cd02248">
    <property type="entry name" value="Peptidase_C1A"/>
    <property type="match status" value="1"/>
</dbReference>
<comment type="similarity">
    <text evidence="1">Belongs to the peptidase C1 family.</text>
</comment>
<sequence>MSFVLILSFLLFVSAITCLSTNWRSDDEVIALYEEWLVKHQKLHSSLGEKIKRFEIFKDNLRYIDEQNNYNKLNHKNFTLGLNQFADLTLDEFSSIYLGTSIEYDQIISSNPNHDGEEEDILQEGAIELPNSVDWRQKGVVFPIRNQGKCGSCWAFSAVASIETLIGIKKDPMIALSEQELVDCEKTSYGCKGGYYDNAFAYVAKNGITSGQKYPYKAEKGQCHQMEKVAKISGYRRVLRNNEKQLQSVVAQQVVSVGVKSKSRDFQHYRSGVFSGACGPRVDHAVNIVGYGSEGGVNYWIVRNSWGTNWGENGYMRIPRNSQQSGGYCGIAVQAAYPVY</sequence>
<dbReference type="InterPro" id="IPR025660">
    <property type="entry name" value="Pept_his_AS"/>
</dbReference>
<evidence type="ECO:0000313" key="10">
    <source>
        <dbReference type="EMBL" id="AMY15659.1"/>
    </source>
</evidence>
<dbReference type="AlphaFoldDB" id="A0A165EL94"/>
<evidence type="ECO:0000256" key="2">
    <source>
        <dbReference type="ARBA" id="ARBA00022670"/>
    </source>
</evidence>
<evidence type="ECO:0000256" key="4">
    <source>
        <dbReference type="ARBA" id="ARBA00022801"/>
    </source>
</evidence>
<dbReference type="GO" id="GO:0008234">
    <property type="term" value="F:cysteine-type peptidase activity"/>
    <property type="evidence" value="ECO:0007669"/>
    <property type="project" value="UniProtKB-KW"/>
</dbReference>
<dbReference type="Pfam" id="PF00112">
    <property type="entry name" value="Peptidase_C1"/>
    <property type="match status" value="1"/>
</dbReference>
<dbReference type="SMART" id="SM00645">
    <property type="entry name" value="Pept_C1"/>
    <property type="match status" value="1"/>
</dbReference>
<keyword evidence="5" id="KW-0788">Thiol protease</keyword>
<protein>
    <submittedName>
        <fullName evidence="10">Procerain</fullName>
    </submittedName>
</protein>
<dbReference type="SMR" id="A0A165EL94"/>
<proteinExistence type="evidence at transcript level"/>
<keyword evidence="6" id="KW-1015">Disulfide bond</keyword>
<evidence type="ECO:0000256" key="7">
    <source>
        <dbReference type="SAM" id="SignalP"/>
    </source>
</evidence>
<evidence type="ECO:0000256" key="3">
    <source>
        <dbReference type="ARBA" id="ARBA00022729"/>
    </source>
</evidence>
<dbReference type="PRINTS" id="PR00705">
    <property type="entry name" value="PAPAIN"/>
</dbReference>
<organism evidence="10">
    <name type="scientific">Calotropis procera</name>
    <name type="common">Roostertree</name>
    <name type="synonym">Asclepias procera</name>
    <dbReference type="NCBI Taxonomy" id="141467"/>
    <lineage>
        <taxon>Eukaryota</taxon>
        <taxon>Viridiplantae</taxon>
        <taxon>Streptophyta</taxon>
        <taxon>Embryophyta</taxon>
        <taxon>Tracheophyta</taxon>
        <taxon>Spermatophyta</taxon>
        <taxon>Magnoliopsida</taxon>
        <taxon>eudicotyledons</taxon>
        <taxon>Gunneridae</taxon>
        <taxon>Pentapetalae</taxon>
        <taxon>asterids</taxon>
        <taxon>lamiids</taxon>
        <taxon>Gentianales</taxon>
        <taxon>Apocynaceae</taxon>
        <taxon>Asclepiadoideae</taxon>
        <taxon>Asclepiadeae</taxon>
        <taxon>Asclepiadinae</taxon>
        <taxon>Calotropis</taxon>
    </lineage>
</organism>
<dbReference type="FunFam" id="3.90.70.10:FF:000067">
    <property type="entry name" value="Senescence-specific cysteine protease"/>
    <property type="match status" value="1"/>
</dbReference>